<feature type="region of interest" description="Disordered" evidence="1">
    <location>
        <begin position="1001"/>
        <end position="1042"/>
    </location>
</feature>
<protein>
    <submittedName>
        <fullName evidence="5">Uncharacterized protein</fullName>
    </submittedName>
</protein>
<dbReference type="Gene3D" id="2.60.40.740">
    <property type="match status" value="3"/>
</dbReference>
<dbReference type="Proteomes" id="UP000243540">
    <property type="component" value="Unassembled WGS sequence"/>
</dbReference>
<evidence type="ECO:0000259" key="4">
    <source>
        <dbReference type="Pfam" id="PF17998"/>
    </source>
</evidence>
<dbReference type="Pfam" id="PF16364">
    <property type="entry name" value="Antigen_C"/>
    <property type="match status" value="1"/>
</dbReference>
<evidence type="ECO:0000256" key="2">
    <source>
        <dbReference type="SAM" id="Phobius"/>
    </source>
</evidence>
<evidence type="ECO:0000313" key="5">
    <source>
        <dbReference type="EMBL" id="OTA29911.1"/>
    </source>
</evidence>
<keyword evidence="2" id="KW-0812">Transmembrane</keyword>
<evidence type="ECO:0000259" key="3">
    <source>
        <dbReference type="Pfam" id="PF16364"/>
    </source>
</evidence>
<evidence type="ECO:0000256" key="1">
    <source>
        <dbReference type="SAM" id="MobiDB-lite"/>
    </source>
</evidence>
<sequence length="1102" mass="119661">MNSWNAEILNKVYTHNGLDYRANVRLTSGMTLIDLAARETSGGNRSLVVLVLAADQPMLEEPPAAPVKQITSGTSADSMVNTTMITSGTGVGGKNLVFTDQISPNGQSYTVRGQRVVDVTSGQDVSNAFSFAQNGDTVSAAWSGGQLPSRHDFQFSFDVVMSTPAKSVVSDVASVAWNTRPAVSTDRKEFPTWTFTPNKAWVKYDAEAKKWQTLTDPTGSNTVGADTLTVLDGSKVGSVVNTTIPAGLAQAPQKFEISDDYSKADYVWDPDMQDVHVYVADTSNDQTASVNDIASSGRDVTGQFDIRQTGSTITASMKSADLVGLKSLASARQYTLLIGGKANYANGKGTDQVRKDLHADESKDLAFCEVNGQKLTNAASAVVNNDVKKTNEPHICGWIPKTTKSVLSEASQGGSQDDVNGKSVFPGQKLEYTLDSEGRIPQLAEKIATVRLADSYDEYLKPDMQTIELMDLSSGRMVSKKDYTLTHDAGKHVFTIELKSEYVTAHFASGAAYRLQLRFEGTVSKDAPHAHQVDNQWQLTVNNELVNSNIVSNTPTTVTPDKGVSSTAGVNIDGKTLYYGDSVYYRISLDASDLSNTAYAIQRLGIIDDYDEEYLNLDESGIEVLDATGRDVTGKLNIQVKDGVVYAFFKTVDTEYLDTILKGDPQPSDLKAYAEKQLNPAVDPQIDQRVLGQKYTLVLPMKVAKVSEGKTIENTATQVTNERTDITNTVSNPVKPINPKKDVTVRVGGDSAMGKSIYKDHQFLYRLDSSKLDASRAYTSVKNWRIVDDYNEKYDQPTGQWAVYANTDIKDAQGSVVVAKGARIDGSGLDTGYFTFTDKDGKFTLEATDKFLSLASSSSSDLTWTAYVQMTRIAVSERVENTFVETMNDVKRESNLVWTKTPDQTPAIKLVKYDQASGLQAGDRNTPLDALQDTKNGTVIVFRIVNTGAVDLTHITLTDKTIAGTGEVTDLKYPDGFDNLILKPGAYVEVTGTLTNMTGVNHTNRGKTTGVPLIPCKTTDSHPFDPKNKDGNGEKSSDGVQPVRMCEDTPVSAEDDWNGVKLPEPVQTLAKTGSTVTLLASLALAAASVGVVFVWRKQRIHE</sequence>
<dbReference type="AlphaFoldDB" id="A0A1Y2SUJ6"/>
<feature type="compositionally biased region" description="Basic and acidic residues" evidence="1">
    <location>
        <begin position="1019"/>
        <end position="1037"/>
    </location>
</feature>
<keyword evidence="2" id="KW-1133">Transmembrane helix</keyword>
<reference evidence="5 6" key="1">
    <citation type="submission" date="2017-04" db="EMBL/GenBank/DDBJ databases">
        <title>Draft genome sequences of Alloscardovia macacae UMA81211 and UMA81212 isolated from the feces of a rhesus macaque (Macaca mulatta).</title>
        <authorList>
            <person name="Albert K."/>
            <person name="Sela D.A."/>
        </authorList>
    </citation>
    <scope>NUCLEOTIDE SEQUENCE [LARGE SCALE GENOMIC DNA]</scope>
    <source>
        <strain evidence="5 6">UMA81212</strain>
    </source>
</reference>
<comment type="caution">
    <text evidence="5">The sequence shown here is derived from an EMBL/GenBank/DDBJ whole genome shotgun (WGS) entry which is preliminary data.</text>
</comment>
<keyword evidence="2" id="KW-0472">Membrane</keyword>
<gene>
    <name evidence="5" type="ORF">B9T39_02035</name>
</gene>
<dbReference type="NCBIfam" id="TIGR04228">
    <property type="entry name" value="isopep_sspB_C2"/>
    <property type="match status" value="1"/>
</dbReference>
<dbReference type="OrthoDB" id="3222861at2"/>
<accession>A0A1Y2SUJ6</accession>
<dbReference type="InterPro" id="IPR032300">
    <property type="entry name" value="Antigen_C"/>
</dbReference>
<feature type="domain" description="Adhesin isopeptide-forming adherence" evidence="4">
    <location>
        <begin position="410"/>
        <end position="554"/>
    </location>
</feature>
<feature type="transmembrane region" description="Helical" evidence="2">
    <location>
        <begin position="1076"/>
        <end position="1095"/>
    </location>
</feature>
<dbReference type="Pfam" id="PF17998">
    <property type="entry name" value="AgI_II_C2"/>
    <property type="match status" value="2"/>
</dbReference>
<proteinExistence type="predicted"/>
<name>A0A1Y2SUJ6_9BIFI</name>
<dbReference type="STRING" id="1160091.B9T39_02035"/>
<dbReference type="EMBL" id="NEKC01000003">
    <property type="protein sequence ID" value="OTA29911.1"/>
    <property type="molecule type" value="Genomic_DNA"/>
</dbReference>
<dbReference type="InterPro" id="IPR026345">
    <property type="entry name" value="Adh_isopep-form_adh_dom"/>
</dbReference>
<feature type="domain" description="Cell surface antigen C-terminal" evidence="3">
    <location>
        <begin position="738"/>
        <end position="902"/>
    </location>
</feature>
<evidence type="ECO:0000313" key="6">
    <source>
        <dbReference type="Proteomes" id="UP000243540"/>
    </source>
</evidence>
<feature type="domain" description="Adhesin isopeptide-forming adherence" evidence="4">
    <location>
        <begin position="560"/>
        <end position="734"/>
    </location>
</feature>
<organism evidence="5 6">
    <name type="scientific">Alloscardovia macacae</name>
    <dbReference type="NCBI Taxonomy" id="1160091"/>
    <lineage>
        <taxon>Bacteria</taxon>
        <taxon>Bacillati</taxon>
        <taxon>Actinomycetota</taxon>
        <taxon>Actinomycetes</taxon>
        <taxon>Bifidobacteriales</taxon>
        <taxon>Bifidobacteriaceae</taxon>
        <taxon>Alloscardovia</taxon>
    </lineage>
</organism>